<keyword evidence="1" id="KW-0732">Signal</keyword>
<feature type="domain" description="Peptidase S53" evidence="2">
    <location>
        <begin position="82"/>
        <end position="417"/>
    </location>
</feature>
<dbReference type="SUPFAM" id="SSF52743">
    <property type="entry name" value="Subtilisin-like"/>
    <property type="match status" value="1"/>
</dbReference>
<reference evidence="3 4" key="1">
    <citation type="submission" date="2021-03" db="EMBL/GenBank/DDBJ databases">
        <title>Actinomadura violae sp. nov., isolated from lichen in Thailand.</title>
        <authorList>
            <person name="Kanchanasin P."/>
            <person name="Saeng-In P."/>
            <person name="Phongsopitanun W."/>
            <person name="Yuki M."/>
            <person name="Kudo T."/>
            <person name="Ohkuma M."/>
            <person name="Tanasupawat S."/>
        </authorList>
    </citation>
    <scope>NUCLEOTIDE SEQUENCE [LARGE SCALE GENOMIC DNA]</scope>
    <source>
        <strain evidence="3 4">LCR2-06</strain>
    </source>
</reference>
<dbReference type="CDD" id="cd04056">
    <property type="entry name" value="Peptidases_S53"/>
    <property type="match status" value="1"/>
</dbReference>
<evidence type="ECO:0000313" key="3">
    <source>
        <dbReference type="EMBL" id="MBO2462831.1"/>
    </source>
</evidence>
<dbReference type="InterPro" id="IPR036852">
    <property type="entry name" value="Peptidase_S8/S53_dom_sf"/>
</dbReference>
<protein>
    <submittedName>
        <fullName evidence="3">S53 family peptidase</fullName>
    </submittedName>
</protein>
<proteinExistence type="predicted"/>
<feature type="signal peptide" evidence="1">
    <location>
        <begin position="1"/>
        <end position="33"/>
    </location>
</feature>
<accession>A0ABS3S1P9</accession>
<dbReference type="Proteomes" id="UP000680206">
    <property type="component" value="Unassembled WGS sequence"/>
</dbReference>
<dbReference type="PROSITE" id="PS51695">
    <property type="entry name" value="SEDOLISIN"/>
    <property type="match status" value="1"/>
</dbReference>
<dbReference type="PANTHER" id="PTHR14218">
    <property type="entry name" value="PROTEASE S8 TRIPEPTIDYL PEPTIDASE I CLN2"/>
    <property type="match status" value="1"/>
</dbReference>
<evidence type="ECO:0000259" key="2">
    <source>
        <dbReference type="PROSITE" id="PS51695"/>
    </source>
</evidence>
<sequence>MTVLPPARVLRTILSIAASLCLAALLPVPPAVADGPSAGGPSPGGVERTCAWPPQHGRSSCLALRRTDLGGKAGLKGVVADGYGPSELQDAYNLPSKTNGKGQTVAIVDAYDDPHAESDLAAYRSFYGLPPCTTANGCFRKYNQRGDTKDYPDPDRGWSGEIALDLDMVSAICPNCHIALVEADSNSNDDLAGAVSTAATSWLTGAKYISNSYGSTESSSSPDRNADYVAEGIAVTASAGDSGLEVEFPAADPYVIAVGGTSLLPAANARGWDEITWSGTGSGCSKYEQPRPPWQTDPGCSHRMVTDVSAVADPETGVAVYDTYGATNGWGVYGGTSASSPIIASVYALAGPPASDGTDPAYSVYKHADQLNDIVAGRNSWDPCTPSYACQAGPGYDGPTGNGTPNGIGAFVATPGYPWWP</sequence>
<evidence type="ECO:0000256" key="1">
    <source>
        <dbReference type="SAM" id="SignalP"/>
    </source>
</evidence>
<dbReference type="RefSeq" id="WP_208247469.1">
    <property type="nucleotide sequence ID" value="NZ_JAGEPF010000024.1"/>
</dbReference>
<dbReference type="PANTHER" id="PTHR14218:SF15">
    <property type="entry name" value="TRIPEPTIDYL-PEPTIDASE 1"/>
    <property type="match status" value="1"/>
</dbReference>
<dbReference type="EMBL" id="JAGEPF010000024">
    <property type="protein sequence ID" value="MBO2462831.1"/>
    <property type="molecule type" value="Genomic_DNA"/>
</dbReference>
<dbReference type="Gene3D" id="3.40.50.200">
    <property type="entry name" value="Peptidase S8/S53 domain"/>
    <property type="match status" value="1"/>
</dbReference>
<organism evidence="3 4">
    <name type="scientific">Actinomadura violacea</name>
    <dbReference type="NCBI Taxonomy" id="2819934"/>
    <lineage>
        <taxon>Bacteria</taxon>
        <taxon>Bacillati</taxon>
        <taxon>Actinomycetota</taxon>
        <taxon>Actinomycetes</taxon>
        <taxon>Streptosporangiales</taxon>
        <taxon>Thermomonosporaceae</taxon>
        <taxon>Actinomadura</taxon>
    </lineage>
</organism>
<name>A0ABS3S1P9_9ACTN</name>
<keyword evidence="4" id="KW-1185">Reference proteome</keyword>
<feature type="chain" id="PRO_5047132709" evidence="1">
    <location>
        <begin position="34"/>
        <end position="421"/>
    </location>
</feature>
<comment type="caution">
    <text evidence="3">The sequence shown here is derived from an EMBL/GenBank/DDBJ whole genome shotgun (WGS) entry which is preliminary data.</text>
</comment>
<dbReference type="InterPro" id="IPR000209">
    <property type="entry name" value="Peptidase_S8/S53_dom"/>
</dbReference>
<evidence type="ECO:0000313" key="4">
    <source>
        <dbReference type="Proteomes" id="UP000680206"/>
    </source>
</evidence>
<gene>
    <name evidence="3" type="ORF">J4709_35210</name>
</gene>
<dbReference type="Pfam" id="PF00082">
    <property type="entry name" value="Peptidase_S8"/>
    <property type="match status" value="1"/>
</dbReference>
<dbReference type="InterPro" id="IPR030400">
    <property type="entry name" value="Sedolisin_dom"/>
</dbReference>
<dbReference type="InterPro" id="IPR050819">
    <property type="entry name" value="Tripeptidyl-peptidase_I"/>
</dbReference>